<dbReference type="EnsemblMetazoa" id="CapteT216314">
    <property type="protein sequence ID" value="CapteP216314"/>
    <property type="gene ID" value="CapteG216314"/>
</dbReference>
<dbReference type="EMBL" id="KB311913">
    <property type="protein sequence ID" value="ELT88241.1"/>
    <property type="molecule type" value="Genomic_DNA"/>
</dbReference>
<evidence type="ECO:0000313" key="4">
    <source>
        <dbReference type="Proteomes" id="UP000014760"/>
    </source>
</evidence>
<keyword evidence="1" id="KW-0812">Transmembrane</keyword>
<evidence type="ECO:0000256" key="1">
    <source>
        <dbReference type="SAM" id="Phobius"/>
    </source>
</evidence>
<organism evidence="2">
    <name type="scientific">Capitella teleta</name>
    <name type="common">Polychaete worm</name>
    <dbReference type="NCBI Taxonomy" id="283909"/>
    <lineage>
        <taxon>Eukaryota</taxon>
        <taxon>Metazoa</taxon>
        <taxon>Spiralia</taxon>
        <taxon>Lophotrochozoa</taxon>
        <taxon>Annelida</taxon>
        <taxon>Polychaeta</taxon>
        <taxon>Sedentaria</taxon>
        <taxon>Scolecida</taxon>
        <taxon>Capitellidae</taxon>
        <taxon>Capitella</taxon>
    </lineage>
</organism>
<sequence>MVVTVSMAIRIIRVIMVIRDILVIRVIVVIMVIMVIRDILVIRVIVSDITVWHADLKRHFPFEVTSAIIAYRVNDLQRHGERTSSVACKTEFCNYRMVICHKQAKWDDCSVRFSLEEKSKQYVISRLLQT</sequence>
<feature type="transmembrane region" description="Helical" evidence="1">
    <location>
        <begin position="21"/>
        <end position="46"/>
    </location>
</feature>
<dbReference type="Proteomes" id="UP000014760">
    <property type="component" value="Unassembled WGS sequence"/>
</dbReference>
<proteinExistence type="predicted"/>
<keyword evidence="1" id="KW-1133">Transmembrane helix</keyword>
<reference evidence="3" key="3">
    <citation type="submission" date="2015-06" db="UniProtKB">
        <authorList>
            <consortium name="EnsemblMetazoa"/>
        </authorList>
    </citation>
    <scope>IDENTIFICATION</scope>
</reference>
<dbReference type="EMBL" id="AMQN01015451">
    <property type="status" value="NOT_ANNOTATED_CDS"/>
    <property type="molecule type" value="Genomic_DNA"/>
</dbReference>
<dbReference type="HOGENOM" id="CLU_1940109_0_0_1"/>
<name>R7T5F4_CAPTE</name>
<dbReference type="AlphaFoldDB" id="R7T5F4"/>
<evidence type="ECO:0000313" key="3">
    <source>
        <dbReference type="EnsemblMetazoa" id="CapteP216314"/>
    </source>
</evidence>
<gene>
    <name evidence="2" type="ORF">CAPTEDRAFT_216314</name>
</gene>
<evidence type="ECO:0000313" key="2">
    <source>
        <dbReference type="EMBL" id="ELT88241.1"/>
    </source>
</evidence>
<reference evidence="4" key="1">
    <citation type="submission" date="2012-12" db="EMBL/GenBank/DDBJ databases">
        <authorList>
            <person name="Hellsten U."/>
            <person name="Grimwood J."/>
            <person name="Chapman J.A."/>
            <person name="Shapiro H."/>
            <person name="Aerts A."/>
            <person name="Otillar R.P."/>
            <person name="Terry A.Y."/>
            <person name="Boore J.L."/>
            <person name="Simakov O."/>
            <person name="Marletaz F."/>
            <person name="Cho S.-J."/>
            <person name="Edsinger-Gonzales E."/>
            <person name="Havlak P."/>
            <person name="Kuo D.-H."/>
            <person name="Larsson T."/>
            <person name="Lv J."/>
            <person name="Arendt D."/>
            <person name="Savage R."/>
            <person name="Osoegawa K."/>
            <person name="de Jong P."/>
            <person name="Lindberg D.R."/>
            <person name="Seaver E.C."/>
            <person name="Weisblat D.A."/>
            <person name="Putnam N.H."/>
            <person name="Grigoriev I.V."/>
            <person name="Rokhsar D.S."/>
        </authorList>
    </citation>
    <scope>NUCLEOTIDE SEQUENCE</scope>
    <source>
        <strain evidence="4">I ESC-2004</strain>
    </source>
</reference>
<reference evidence="2 4" key="2">
    <citation type="journal article" date="2013" name="Nature">
        <title>Insights into bilaterian evolution from three spiralian genomes.</title>
        <authorList>
            <person name="Simakov O."/>
            <person name="Marletaz F."/>
            <person name="Cho S.J."/>
            <person name="Edsinger-Gonzales E."/>
            <person name="Havlak P."/>
            <person name="Hellsten U."/>
            <person name="Kuo D.H."/>
            <person name="Larsson T."/>
            <person name="Lv J."/>
            <person name="Arendt D."/>
            <person name="Savage R."/>
            <person name="Osoegawa K."/>
            <person name="de Jong P."/>
            <person name="Grimwood J."/>
            <person name="Chapman J.A."/>
            <person name="Shapiro H."/>
            <person name="Aerts A."/>
            <person name="Otillar R.P."/>
            <person name="Terry A.Y."/>
            <person name="Boore J.L."/>
            <person name="Grigoriev I.V."/>
            <person name="Lindberg D.R."/>
            <person name="Seaver E.C."/>
            <person name="Weisblat D.A."/>
            <person name="Putnam N.H."/>
            <person name="Rokhsar D.S."/>
        </authorList>
    </citation>
    <scope>NUCLEOTIDE SEQUENCE</scope>
    <source>
        <strain evidence="2 4">I ESC-2004</strain>
    </source>
</reference>
<accession>R7T5F4</accession>
<protein>
    <submittedName>
        <fullName evidence="2 3">Uncharacterized protein</fullName>
    </submittedName>
</protein>
<keyword evidence="1" id="KW-0472">Membrane</keyword>
<keyword evidence="4" id="KW-1185">Reference proteome</keyword>